<dbReference type="RefSeq" id="WP_246286789.1">
    <property type="nucleotide sequence ID" value="NZ_JACBZY010000001.1"/>
</dbReference>
<evidence type="ECO:0000313" key="3">
    <source>
        <dbReference type="EMBL" id="NYH00454.1"/>
    </source>
</evidence>
<evidence type="ECO:0000259" key="2">
    <source>
        <dbReference type="Pfam" id="PF22504"/>
    </source>
</evidence>
<evidence type="ECO:0000256" key="1">
    <source>
        <dbReference type="SAM" id="MobiDB-lite"/>
    </source>
</evidence>
<dbReference type="AlphaFoldDB" id="A0A852YD48"/>
<evidence type="ECO:0000313" key="4">
    <source>
        <dbReference type="Proteomes" id="UP000553888"/>
    </source>
</evidence>
<gene>
    <name evidence="3" type="ORF">BJ979_003079</name>
</gene>
<feature type="domain" description="DUF6993" evidence="2">
    <location>
        <begin position="74"/>
        <end position="156"/>
    </location>
</feature>
<keyword evidence="4" id="KW-1185">Reference proteome</keyword>
<feature type="compositionally biased region" description="Low complexity" evidence="1">
    <location>
        <begin position="43"/>
        <end position="55"/>
    </location>
</feature>
<dbReference type="Pfam" id="PF22504">
    <property type="entry name" value="DUF6993"/>
    <property type="match status" value="1"/>
</dbReference>
<dbReference type="EMBL" id="JACBZY010000001">
    <property type="protein sequence ID" value="NYH00454.1"/>
    <property type="molecule type" value="Genomic_DNA"/>
</dbReference>
<name>A0A852YD48_9MICO</name>
<protein>
    <recommendedName>
        <fullName evidence="2">DUF6993 domain-containing protein</fullName>
    </recommendedName>
</protein>
<organism evidence="3 4">
    <name type="scientific">Schumannella luteola</name>
    <dbReference type="NCBI Taxonomy" id="472059"/>
    <lineage>
        <taxon>Bacteria</taxon>
        <taxon>Bacillati</taxon>
        <taxon>Actinomycetota</taxon>
        <taxon>Actinomycetes</taxon>
        <taxon>Micrococcales</taxon>
        <taxon>Microbacteriaceae</taxon>
        <taxon>Schumannella</taxon>
    </lineage>
</organism>
<proteinExistence type="predicted"/>
<feature type="region of interest" description="Disordered" evidence="1">
    <location>
        <begin position="34"/>
        <end position="67"/>
    </location>
</feature>
<comment type="caution">
    <text evidence="3">The sequence shown here is derived from an EMBL/GenBank/DDBJ whole genome shotgun (WGS) entry which is preliminary data.</text>
</comment>
<sequence>MPHTATARRSVGIAIGSGGAAAALAVLLLTGCTPSTPQPSTSPKPSSSSSAPAAPKLDPTGDADDNKAYFDSVNEKLVAAGGDLGGRTFIDTLVKAGFDKAAMEVTADTTAVGLKADNIQFSVKLGTTCLIGQYGNIGYHSTTALAMDTGKCLIGATRPIDW</sequence>
<dbReference type="Proteomes" id="UP000553888">
    <property type="component" value="Unassembled WGS sequence"/>
</dbReference>
<reference evidence="3 4" key="1">
    <citation type="submission" date="2020-07" db="EMBL/GenBank/DDBJ databases">
        <title>Sequencing the genomes of 1000 actinobacteria strains.</title>
        <authorList>
            <person name="Klenk H.-P."/>
        </authorList>
    </citation>
    <scope>NUCLEOTIDE SEQUENCE [LARGE SCALE GENOMIC DNA]</scope>
    <source>
        <strain evidence="3 4">DSM 23141</strain>
    </source>
</reference>
<accession>A0A852YD48</accession>
<dbReference type="InterPro" id="IPR054262">
    <property type="entry name" value="DUF6993"/>
</dbReference>